<dbReference type="InterPro" id="IPR045357">
    <property type="entry name" value="Aminopeptidase_N-like_N"/>
</dbReference>
<evidence type="ECO:0000256" key="8">
    <source>
        <dbReference type="ARBA" id="ARBA00022723"/>
    </source>
</evidence>
<dbReference type="Pfam" id="PF17900">
    <property type="entry name" value="Peptidase_M1_N"/>
    <property type="match status" value="1"/>
</dbReference>
<dbReference type="PANTHER" id="PTHR46322">
    <property type="entry name" value="PUROMYCIN-SENSITIVE AMINOPEPTIDASE"/>
    <property type="match status" value="1"/>
</dbReference>
<evidence type="ECO:0000256" key="9">
    <source>
        <dbReference type="ARBA" id="ARBA00022801"/>
    </source>
</evidence>
<dbReference type="Pfam" id="PF17432">
    <property type="entry name" value="DUF3458_C"/>
    <property type="match status" value="1"/>
</dbReference>
<dbReference type="GO" id="GO:0008237">
    <property type="term" value="F:metallopeptidase activity"/>
    <property type="evidence" value="ECO:0007669"/>
    <property type="project" value="UniProtKB-UniRule"/>
</dbReference>
<protein>
    <recommendedName>
        <fullName evidence="5 13">Aminopeptidase N</fullName>
        <ecNumber evidence="4 13">3.4.11.2</ecNumber>
    </recommendedName>
</protein>
<evidence type="ECO:0000256" key="1">
    <source>
        <dbReference type="ARBA" id="ARBA00000098"/>
    </source>
</evidence>
<comment type="cofactor">
    <cofactor evidence="2">
        <name>Zn(2+)</name>
        <dbReference type="ChEBI" id="CHEBI:29105"/>
    </cofactor>
</comment>
<dbReference type="InterPro" id="IPR038438">
    <property type="entry name" value="PepN_Ig-like_sf"/>
</dbReference>
<gene>
    <name evidence="18" type="primary">pepN</name>
    <name evidence="18" type="ORF">HW932_13750</name>
</gene>
<keyword evidence="11" id="KW-0482">Metalloprotease</keyword>
<dbReference type="EC" id="3.4.11.2" evidence="4 13"/>
<dbReference type="Pfam" id="PF11940">
    <property type="entry name" value="DUF3458"/>
    <property type="match status" value="1"/>
</dbReference>
<comment type="function">
    <text evidence="12">Aminopeptidase N is involved in the degradation of intracellular peptides generated by protein breakdown during normal growth as well as in response to nutrient starvation.</text>
</comment>
<evidence type="ECO:0000256" key="6">
    <source>
        <dbReference type="ARBA" id="ARBA00022438"/>
    </source>
</evidence>
<comment type="similarity">
    <text evidence="3">Belongs to the peptidase M1 family.</text>
</comment>
<dbReference type="FunFam" id="2.60.40.1730:FF:000005">
    <property type="entry name" value="Aminopeptidase N"/>
    <property type="match status" value="1"/>
</dbReference>
<evidence type="ECO:0000259" key="17">
    <source>
        <dbReference type="Pfam" id="PF17900"/>
    </source>
</evidence>
<evidence type="ECO:0000256" key="12">
    <source>
        <dbReference type="ARBA" id="ARBA00059739"/>
    </source>
</evidence>
<dbReference type="FunFam" id="1.10.390.10:FF:000002">
    <property type="entry name" value="Aminopeptidase N"/>
    <property type="match status" value="1"/>
</dbReference>
<feature type="domain" description="Peptidase M1 alanyl aminopeptidase Ig-like fold" evidence="15">
    <location>
        <begin position="450"/>
        <end position="555"/>
    </location>
</feature>
<dbReference type="GO" id="GO:0008270">
    <property type="term" value="F:zinc ion binding"/>
    <property type="evidence" value="ECO:0007669"/>
    <property type="project" value="InterPro"/>
</dbReference>
<dbReference type="InterPro" id="IPR042097">
    <property type="entry name" value="Aminopeptidase_N-like_N_sf"/>
</dbReference>
<feature type="domain" description="Aminopeptidase N-like N-terminal" evidence="17">
    <location>
        <begin position="55"/>
        <end position="192"/>
    </location>
</feature>
<comment type="caution">
    <text evidence="18">The sequence shown here is derived from an EMBL/GenBank/DDBJ whole genome shotgun (WGS) entry which is preliminary data.</text>
</comment>
<organism evidence="18 19">
    <name type="scientific">Allochromatium humboldtianum</name>
    <dbReference type="NCBI Taxonomy" id="504901"/>
    <lineage>
        <taxon>Bacteria</taxon>
        <taxon>Pseudomonadati</taxon>
        <taxon>Pseudomonadota</taxon>
        <taxon>Gammaproteobacteria</taxon>
        <taxon>Chromatiales</taxon>
        <taxon>Chromatiaceae</taxon>
        <taxon>Allochromatium</taxon>
    </lineage>
</organism>
<dbReference type="InterPro" id="IPR024601">
    <property type="entry name" value="Peptidase_M1_pepN_C"/>
</dbReference>
<evidence type="ECO:0000256" key="4">
    <source>
        <dbReference type="ARBA" id="ARBA00012564"/>
    </source>
</evidence>
<feature type="domain" description="Peptidase M1 membrane alanine aminopeptidase" evidence="14">
    <location>
        <begin position="232"/>
        <end position="445"/>
    </location>
</feature>
<dbReference type="EMBL" id="JABZEO010000009">
    <property type="protein sequence ID" value="NVZ10326.1"/>
    <property type="molecule type" value="Genomic_DNA"/>
</dbReference>
<keyword evidence="7" id="KW-0645">Protease</keyword>
<accession>A0A850RDL3</accession>
<evidence type="ECO:0000259" key="16">
    <source>
        <dbReference type="Pfam" id="PF17432"/>
    </source>
</evidence>
<evidence type="ECO:0000256" key="13">
    <source>
        <dbReference type="NCBIfam" id="TIGR02414"/>
    </source>
</evidence>
<dbReference type="Gene3D" id="2.60.40.1840">
    <property type="match status" value="1"/>
</dbReference>
<keyword evidence="6 18" id="KW-0031">Aminopeptidase</keyword>
<dbReference type="GO" id="GO:0006508">
    <property type="term" value="P:proteolysis"/>
    <property type="evidence" value="ECO:0007669"/>
    <property type="project" value="UniProtKB-UniRule"/>
</dbReference>
<evidence type="ECO:0000259" key="15">
    <source>
        <dbReference type="Pfam" id="PF11940"/>
    </source>
</evidence>
<dbReference type="InterPro" id="IPR035414">
    <property type="entry name" value="Peptidase_M1_pepN_Ig-like"/>
</dbReference>
<dbReference type="AlphaFoldDB" id="A0A850RDL3"/>
<sequence>MYRETPHPIHLKDYRPPEFLIDRVELRFELDPECTRVEARLALRRNPAATRGDGHLRLHGEHLKLTQVAIDGHVLTPAEYRVDGEGLTLHRVPDRFTLETWVEIHPGLNTALEGLYQSGDLLCTQCEAEGFRRITYFLDRPDVMARYTTTLIADRTRFPVLLSNGNPVARAELPDGRHSVTWEDPFPKPSYLFALVAGDLSVIEDGFVTASGRNVKLQIFVEPHNLDKGAHAMRSLKKAMRWDEERFGREYDLDIYMIVAVSHFNMGAMENKGLNVFNDKFVLARPDTATDADFDGIESVIAHEYFHNWTGNRITCRDWFQLSLKEGFTVYRDQEFTSDVGSRAVKRIRDVRTLRAHQFPEDAGPLAHPVRPDSYIEINNFYTTTVYDKGAEVVRMQAALLGPETFRRATDLYFERHDGQAVTTEDFVRCMEGASGRDLTQFRRWYEQAGTPELHIRGEYDATAGAYTLSVCQQTPATPGQPIKQPFHIPLAIGLLGADGRDLPVWLAGESAPPALGTRLLELTEPEHRFTFTGLSERPVPSLLRGFSAPVRVHDDLSDADRMFLMAHDSDGFNRWDAAQTLHERLLLALTNDVAHPIPEDYIAACRRALCDMSADRALLAEVLSLPSETYLSDRMTVIDVDGLHRAHRQLTQHIGERLRDDLLAVYHANAETGDYVFSPEAIGRRALKNLALAYLMRAGDEEGLALCHAQLEAAHNMTDVMAALRLLAEQGGAEADAALDAFHRRWAGESLVLDKWFSVQASAPRPDALERVMALLKHPDYSARNPNRVRALVSTFSNVNQVRFHAADGAGYHFLVDRVLELDPVNPLLAARLLKPLVRWRRFDSERQTLMRAELERVLGRSELSSDVFEVVSKALA</sequence>
<evidence type="ECO:0000256" key="3">
    <source>
        <dbReference type="ARBA" id="ARBA00010136"/>
    </source>
</evidence>
<keyword evidence="10" id="KW-0862">Zinc</keyword>
<dbReference type="Gene3D" id="2.60.40.1730">
    <property type="entry name" value="tricorn interacting facor f3 domain"/>
    <property type="match status" value="1"/>
</dbReference>
<dbReference type="CDD" id="cd09600">
    <property type="entry name" value="M1_APN"/>
    <property type="match status" value="1"/>
</dbReference>
<reference evidence="18 19" key="1">
    <citation type="submission" date="2020-06" db="EMBL/GenBank/DDBJ databases">
        <title>Whole-genome sequence of Allochromatium humboldtianum DSM 21881, type strain.</title>
        <authorList>
            <person name="Kyndt J.A."/>
            <person name="Meyer T.E."/>
        </authorList>
    </citation>
    <scope>NUCLEOTIDE SEQUENCE [LARGE SCALE GENOMIC DNA]</scope>
    <source>
        <strain evidence="18 19">DSM 21881</strain>
    </source>
</reference>
<dbReference type="FunFam" id="2.60.40.1840:FF:000001">
    <property type="entry name" value="Aminopeptidase N"/>
    <property type="match status" value="1"/>
</dbReference>
<keyword evidence="9 18" id="KW-0378">Hydrolase</keyword>
<dbReference type="Proteomes" id="UP000592294">
    <property type="component" value="Unassembled WGS sequence"/>
</dbReference>
<proteinExistence type="inferred from homology"/>
<dbReference type="PRINTS" id="PR00756">
    <property type="entry name" value="ALADIPTASE"/>
</dbReference>
<dbReference type="Gene3D" id="3.30.2010.30">
    <property type="match status" value="1"/>
</dbReference>
<name>A0A850RDL3_9GAMM</name>
<evidence type="ECO:0000259" key="14">
    <source>
        <dbReference type="Pfam" id="PF01433"/>
    </source>
</evidence>
<dbReference type="RefSeq" id="WP_176977067.1">
    <property type="nucleotide sequence ID" value="NZ_JABZEO010000009.1"/>
</dbReference>
<evidence type="ECO:0000256" key="11">
    <source>
        <dbReference type="ARBA" id="ARBA00023049"/>
    </source>
</evidence>
<evidence type="ECO:0000256" key="7">
    <source>
        <dbReference type="ARBA" id="ARBA00022670"/>
    </source>
</evidence>
<dbReference type="Pfam" id="PF01433">
    <property type="entry name" value="Peptidase_M1"/>
    <property type="match status" value="1"/>
</dbReference>
<feature type="domain" description="Peptidase M1 alanyl aminopeptidase C-terminal" evidence="16">
    <location>
        <begin position="559"/>
        <end position="878"/>
    </location>
</feature>
<evidence type="ECO:0000313" key="19">
    <source>
        <dbReference type="Proteomes" id="UP000592294"/>
    </source>
</evidence>
<dbReference type="InterPro" id="IPR001930">
    <property type="entry name" value="Peptidase_M1"/>
</dbReference>
<dbReference type="PANTHER" id="PTHR46322:SF1">
    <property type="entry name" value="PUROMYCIN-SENSITIVE AMINOPEPTIDASE"/>
    <property type="match status" value="1"/>
</dbReference>
<dbReference type="SUPFAM" id="SSF55486">
    <property type="entry name" value="Metalloproteases ('zincins'), catalytic domain"/>
    <property type="match status" value="1"/>
</dbReference>
<comment type="catalytic activity">
    <reaction evidence="1">
        <text>Release of an N-terminal amino acid, Xaa-|-Yaa- from a peptide, amide or arylamide. Xaa is preferably Ala, but may be most amino acids including Pro (slow action). When a terminal hydrophobic residue is followed by a prolyl residue, the two may be released as an intact Xaa-Pro dipeptide.</text>
        <dbReference type="EC" id="3.4.11.2"/>
    </reaction>
</comment>
<dbReference type="GO" id="GO:0016285">
    <property type="term" value="F:alanyl aminopeptidase activity"/>
    <property type="evidence" value="ECO:0007669"/>
    <property type="project" value="UniProtKB-EC"/>
</dbReference>
<dbReference type="NCBIfam" id="TIGR02414">
    <property type="entry name" value="pepN_proteo"/>
    <property type="match status" value="1"/>
</dbReference>
<dbReference type="InterPro" id="IPR037144">
    <property type="entry name" value="Peptidase_M1_pepN_C_sf"/>
</dbReference>
<keyword evidence="8" id="KW-0479">Metal-binding</keyword>
<keyword evidence="19" id="KW-1185">Reference proteome</keyword>
<dbReference type="FunFam" id="3.30.2010.30:FF:000002">
    <property type="entry name" value="Putative aminopeptidase N"/>
    <property type="match status" value="1"/>
</dbReference>
<dbReference type="SUPFAM" id="SSF63737">
    <property type="entry name" value="Leukotriene A4 hydrolase N-terminal domain"/>
    <property type="match status" value="1"/>
</dbReference>
<evidence type="ECO:0000256" key="2">
    <source>
        <dbReference type="ARBA" id="ARBA00001947"/>
    </source>
</evidence>
<evidence type="ECO:0000313" key="18">
    <source>
        <dbReference type="EMBL" id="NVZ10326.1"/>
    </source>
</evidence>
<dbReference type="Gene3D" id="1.10.390.10">
    <property type="entry name" value="Neutral Protease Domain 2"/>
    <property type="match status" value="1"/>
</dbReference>
<dbReference type="InterPro" id="IPR014782">
    <property type="entry name" value="Peptidase_M1_dom"/>
</dbReference>
<evidence type="ECO:0000256" key="10">
    <source>
        <dbReference type="ARBA" id="ARBA00022833"/>
    </source>
</evidence>
<dbReference type="InterPro" id="IPR027268">
    <property type="entry name" value="Peptidase_M4/M1_CTD_sf"/>
</dbReference>
<evidence type="ECO:0000256" key="5">
    <source>
        <dbReference type="ARBA" id="ARBA00015611"/>
    </source>
</evidence>
<dbReference type="InterPro" id="IPR012779">
    <property type="entry name" value="Peptidase_M1_pepN"/>
</dbReference>
<dbReference type="Gene3D" id="1.25.50.10">
    <property type="entry name" value="Peptidase M1, alanyl aminopeptidase, C-terminal domain"/>
    <property type="match status" value="1"/>
</dbReference>